<proteinExistence type="predicted"/>
<keyword evidence="2" id="KW-0472">Membrane</keyword>
<dbReference type="AlphaFoldDB" id="A0A1G9W9F0"/>
<evidence type="ECO:0000313" key="5">
    <source>
        <dbReference type="Proteomes" id="UP000199451"/>
    </source>
</evidence>
<evidence type="ECO:0000256" key="1">
    <source>
        <dbReference type="ARBA" id="ARBA00022729"/>
    </source>
</evidence>
<organism evidence="4 5">
    <name type="scientific">Halogranum gelatinilyticum</name>
    <dbReference type="NCBI Taxonomy" id="660521"/>
    <lineage>
        <taxon>Archaea</taxon>
        <taxon>Methanobacteriati</taxon>
        <taxon>Methanobacteriota</taxon>
        <taxon>Stenosarchaea group</taxon>
        <taxon>Halobacteria</taxon>
        <taxon>Halobacteriales</taxon>
        <taxon>Haloferacaceae</taxon>
    </lineage>
</organism>
<keyword evidence="2" id="KW-0812">Transmembrane</keyword>
<dbReference type="EMBL" id="FNHL01000003">
    <property type="protein sequence ID" value="SDM81194.1"/>
    <property type="molecule type" value="Genomic_DNA"/>
</dbReference>
<dbReference type="Proteomes" id="UP000199451">
    <property type="component" value="Unassembled WGS sequence"/>
</dbReference>
<feature type="transmembrane region" description="Helical" evidence="2">
    <location>
        <begin position="164"/>
        <end position="181"/>
    </location>
</feature>
<accession>A0A1G9W9F0</accession>
<gene>
    <name evidence="4" type="ORF">SAMN04487949_2670</name>
</gene>
<dbReference type="InterPro" id="IPR026371">
    <property type="entry name" value="PGF_CTERM"/>
</dbReference>
<keyword evidence="5" id="KW-1185">Reference proteome</keyword>
<reference evidence="5" key="1">
    <citation type="submission" date="2016-10" db="EMBL/GenBank/DDBJ databases">
        <authorList>
            <person name="Varghese N."/>
            <person name="Submissions S."/>
        </authorList>
    </citation>
    <scope>NUCLEOTIDE SEQUENCE [LARGE SCALE GENOMIC DNA]</scope>
    <source>
        <strain evidence="5">CGMCC 1.10119</strain>
    </source>
</reference>
<name>A0A1G9W9F0_9EURY</name>
<dbReference type="RefSeq" id="WP_089698128.1">
    <property type="nucleotide sequence ID" value="NZ_FNHL01000003.1"/>
</dbReference>
<dbReference type="NCBIfam" id="NF045517">
    <property type="entry name" value="halo_surf_dom"/>
    <property type="match status" value="1"/>
</dbReference>
<dbReference type="Pfam" id="PF18204">
    <property type="entry name" value="PGF-CTERM"/>
    <property type="match status" value="1"/>
</dbReference>
<protein>
    <recommendedName>
        <fullName evidence="3">PGF-CTERM archaeal protein-sorting signal domain-containing protein</fullName>
    </recommendedName>
</protein>
<evidence type="ECO:0000256" key="2">
    <source>
        <dbReference type="SAM" id="Phobius"/>
    </source>
</evidence>
<sequence>MRTHSPHRFVAALLALSLVAVGGAAALTATPAGSADAADLQSVQSQRSQMQVNASFDVQGDAVRLPAVENATVTGQTNLSAGTEVTLRLQSAGDAENPFLKSTTATVTEDGSFRATVNLSNVEPSTDAELTLQTADAGTVAEADAQVVAADATTDSETATTSPGFGLVAGGCALLGAALLARRD</sequence>
<evidence type="ECO:0000259" key="3">
    <source>
        <dbReference type="Pfam" id="PF18204"/>
    </source>
</evidence>
<evidence type="ECO:0000313" key="4">
    <source>
        <dbReference type="EMBL" id="SDM81194.1"/>
    </source>
</evidence>
<keyword evidence="1" id="KW-0732">Signal</keyword>
<dbReference type="STRING" id="660521.SAMN04487949_2670"/>
<feature type="domain" description="PGF-CTERM archaeal protein-sorting signal" evidence="3">
    <location>
        <begin position="163"/>
        <end position="183"/>
    </location>
</feature>
<keyword evidence="2" id="KW-1133">Transmembrane helix</keyword>